<dbReference type="EMBL" id="JAMLDY010000005">
    <property type="protein sequence ID" value="MCP3734248.1"/>
    <property type="molecule type" value="Genomic_DNA"/>
</dbReference>
<dbReference type="Proteomes" id="UP001139486">
    <property type="component" value="Unassembled WGS sequence"/>
</dbReference>
<name>A0A9X2KSW5_9SPHN</name>
<dbReference type="Gene3D" id="3.40.1080.10">
    <property type="entry name" value="Glutaconate Coenzyme A-transferase"/>
    <property type="match status" value="1"/>
</dbReference>
<dbReference type="NCBIfam" id="TIGR02428">
    <property type="entry name" value="pcaJ_scoB_fam"/>
    <property type="match status" value="1"/>
</dbReference>
<dbReference type="PANTHER" id="PTHR13707:SF57">
    <property type="entry name" value="SUCCINYL-COA:3-KETOACID COENZYME A TRANSFERASE SUBUNIT B-RELATED"/>
    <property type="match status" value="1"/>
</dbReference>
<dbReference type="InterPro" id="IPR012791">
    <property type="entry name" value="3-oxoacid_CoA-transf_B"/>
</dbReference>
<evidence type="ECO:0000256" key="2">
    <source>
        <dbReference type="ARBA" id="ARBA00022679"/>
    </source>
</evidence>
<keyword evidence="2" id="KW-0808">Transferase</keyword>
<dbReference type="Pfam" id="PF01144">
    <property type="entry name" value="CoA_trans"/>
    <property type="match status" value="1"/>
</dbReference>
<keyword evidence="4" id="KW-1185">Reference proteome</keyword>
<dbReference type="InterPro" id="IPR004164">
    <property type="entry name" value="CoA_transf_AS"/>
</dbReference>
<accession>A0A9X2KSW5</accession>
<comment type="caution">
    <text evidence="3">The sequence shown here is derived from an EMBL/GenBank/DDBJ whole genome shotgun (WGS) entry which is preliminary data.</text>
</comment>
<organism evidence="3 4">
    <name type="scientific">Sphingomonas liriopis</name>
    <dbReference type="NCBI Taxonomy" id="2949094"/>
    <lineage>
        <taxon>Bacteria</taxon>
        <taxon>Pseudomonadati</taxon>
        <taxon>Pseudomonadota</taxon>
        <taxon>Alphaproteobacteria</taxon>
        <taxon>Sphingomonadales</taxon>
        <taxon>Sphingomonadaceae</taxon>
        <taxon>Sphingomonas</taxon>
    </lineage>
</organism>
<dbReference type="InterPro" id="IPR004165">
    <property type="entry name" value="CoA_trans_fam_I"/>
</dbReference>
<dbReference type="PANTHER" id="PTHR13707">
    <property type="entry name" value="KETOACID-COENZYME A TRANSFERASE"/>
    <property type="match status" value="1"/>
</dbReference>
<dbReference type="GO" id="GO:0008410">
    <property type="term" value="F:CoA-transferase activity"/>
    <property type="evidence" value="ECO:0007669"/>
    <property type="project" value="InterPro"/>
</dbReference>
<proteinExistence type="inferred from homology"/>
<evidence type="ECO:0000313" key="3">
    <source>
        <dbReference type="EMBL" id="MCP3734248.1"/>
    </source>
</evidence>
<sequence>MTGWTLDQMAARTAADIADGAFVNLGIGLPERVADHVPAGREFILHSENGILGMGPRPAAEDEDMELINAGKKPVTLVAGGAFFHHADSFAMIRGGHIDVCILGAFEVSCDGDLANWSTGTGGVPAVGGAMDLAAGARAVRVLTAHTTKAGAPKLLERLTLPATGRGVVDRVYTDLAVLEPAGDHFRVIELAPGISLEEVAARTSAPVSLP</sequence>
<gene>
    <name evidence="3" type="ORF">M9979_05075</name>
</gene>
<dbReference type="SUPFAM" id="SSF100950">
    <property type="entry name" value="NagB/RpiA/CoA transferase-like"/>
    <property type="match status" value="1"/>
</dbReference>
<protein>
    <submittedName>
        <fullName evidence="3">3-oxoacid CoA-transferase subunit B</fullName>
    </submittedName>
</protein>
<evidence type="ECO:0000256" key="1">
    <source>
        <dbReference type="ARBA" id="ARBA00007047"/>
    </source>
</evidence>
<dbReference type="AlphaFoldDB" id="A0A9X2KSW5"/>
<dbReference type="SMART" id="SM00882">
    <property type="entry name" value="CoA_trans"/>
    <property type="match status" value="1"/>
</dbReference>
<dbReference type="RefSeq" id="WP_254288257.1">
    <property type="nucleotide sequence ID" value="NZ_JAMLDY010000005.1"/>
</dbReference>
<comment type="similarity">
    <text evidence="1">Belongs to the 3-oxoacid CoA-transferase subunit B family.</text>
</comment>
<evidence type="ECO:0000313" key="4">
    <source>
        <dbReference type="Proteomes" id="UP001139486"/>
    </source>
</evidence>
<dbReference type="PROSITE" id="PS01274">
    <property type="entry name" value="COA_TRANSF_2"/>
    <property type="match status" value="1"/>
</dbReference>
<dbReference type="InterPro" id="IPR037171">
    <property type="entry name" value="NagB/RpiA_transferase-like"/>
</dbReference>
<reference evidence="3" key="1">
    <citation type="submission" date="2022-05" db="EMBL/GenBank/DDBJ databases">
        <title>Sphingomonas sp. strain RP10 Genome sequencing and assembly.</title>
        <authorList>
            <person name="Kim I."/>
        </authorList>
    </citation>
    <scope>NUCLEOTIDE SEQUENCE</scope>
    <source>
        <strain evidence="3">RP10</strain>
    </source>
</reference>